<dbReference type="AlphaFoldDB" id="A0A8S1BN44"/>
<reference evidence="1 2" key="1">
    <citation type="submission" date="2020-04" db="EMBL/GenBank/DDBJ databases">
        <authorList>
            <person name="Wallbank WR R."/>
            <person name="Pardo Diaz C."/>
            <person name="Kozak K."/>
            <person name="Martin S."/>
            <person name="Jiggins C."/>
            <person name="Moest M."/>
            <person name="Warren A I."/>
            <person name="Byers J.R.P. K."/>
            <person name="Montejo-Kovacevich G."/>
            <person name="Yen C E."/>
        </authorList>
    </citation>
    <scope>NUCLEOTIDE SEQUENCE [LARGE SCALE GENOMIC DNA]</scope>
</reference>
<gene>
    <name evidence="1" type="ORF">APLA_LOCUS17670</name>
</gene>
<accession>A0A8S1BN44</accession>
<organism evidence="1 2">
    <name type="scientific">Arctia plantaginis</name>
    <name type="common">Wood tiger moth</name>
    <name type="synonym">Phalaena plantaginis</name>
    <dbReference type="NCBI Taxonomy" id="874455"/>
    <lineage>
        <taxon>Eukaryota</taxon>
        <taxon>Metazoa</taxon>
        <taxon>Ecdysozoa</taxon>
        <taxon>Arthropoda</taxon>
        <taxon>Hexapoda</taxon>
        <taxon>Insecta</taxon>
        <taxon>Pterygota</taxon>
        <taxon>Neoptera</taxon>
        <taxon>Endopterygota</taxon>
        <taxon>Lepidoptera</taxon>
        <taxon>Glossata</taxon>
        <taxon>Ditrysia</taxon>
        <taxon>Noctuoidea</taxon>
        <taxon>Erebidae</taxon>
        <taxon>Arctiinae</taxon>
        <taxon>Arctia</taxon>
    </lineage>
</organism>
<dbReference type="Pfam" id="PF05380">
    <property type="entry name" value="Peptidase_A17"/>
    <property type="match status" value="1"/>
</dbReference>
<protein>
    <submittedName>
        <fullName evidence="1">Uncharacterized protein</fullName>
    </submittedName>
</protein>
<dbReference type="EMBL" id="CADEBC010000858">
    <property type="protein sequence ID" value="CAB3261146.1"/>
    <property type="molecule type" value="Genomic_DNA"/>
</dbReference>
<name>A0A8S1BN44_ARCPL</name>
<dbReference type="OrthoDB" id="5986643at2759"/>
<comment type="caution">
    <text evidence="1">The sequence shown here is derived from an EMBL/GenBank/DDBJ whole genome shotgun (WGS) entry which is preliminary data.</text>
</comment>
<dbReference type="InterPro" id="IPR008042">
    <property type="entry name" value="Retrotrans_Pao"/>
</dbReference>
<evidence type="ECO:0000313" key="2">
    <source>
        <dbReference type="Proteomes" id="UP000494106"/>
    </source>
</evidence>
<proteinExistence type="predicted"/>
<dbReference type="PANTHER" id="PTHR47331">
    <property type="entry name" value="PHD-TYPE DOMAIN-CONTAINING PROTEIN"/>
    <property type="match status" value="1"/>
</dbReference>
<evidence type="ECO:0000313" key="1">
    <source>
        <dbReference type="EMBL" id="CAB3261146.1"/>
    </source>
</evidence>
<dbReference type="Proteomes" id="UP000494106">
    <property type="component" value="Unassembled WGS sequence"/>
</dbReference>
<keyword evidence="2" id="KW-1185">Reference proteome</keyword>
<sequence length="348" mass="38429">MDQVLGNHPLVFLPAEVGNSASGLPLADPEFCKPSLVDLLLGSDVAGQVLCSGSVIALHRDGLIAFPSVFGYLVMGPAFPFIQSNDQTVFTGVSLAEVVQRFWKVEEVPSIPHTDPLDLECESHYRRTLPLDGHSEPNGAHRERATFPRAAAILETDLYVDDICTGASSEHEALLLRDELIGILATAGYELRKWVSNCPRLLPDLPADHRQDPLLFEDSGSPHCTSVLGVQYQPVSDTFSFRFTAVMAKLWTKRSVLSTVATIFDPNGWIAPVIFWAKYFLQRLWIAEISWDEPITGDLLTDWLGFLNRLESITQVSIPRHFLPSGKYKASLHGFCDASVSGYATVVY</sequence>